<evidence type="ECO:0000313" key="3">
    <source>
        <dbReference type="Proteomes" id="UP000001610"/>
    </source>
</evidence>
<keyword evidence="3" id="KW-1185">Reference proteome</keyword>
<dbReference type="PANTHER" id="PTHR47657">
    <property type="entry name" value="STEROL REGULATORY ELEMENT-BINDING PROTEIN ECM22"/>
    <property type="match status" value="1"/>
</dbReference>
<accession>G3JJW8</accession>
<reference evidence="2 3" key="1">
    <citation type="journal article" date="2011" name="Genome Biol.">
        <title>Genome sequence of the insect pathogenic fungus Cordyceps militaris, a valued traditional Chinese medicine.</title>
        <authorList>
            <person name="Zheng P."/>
            <person name="Xia Y."/>
            <person name="Xiao G."/>
            <person name="Xiong C."/>
            <person name="Hu X."/>
            <person name="Zhang S."/>
            <person name="Zheng H."/>
            <person name="Huang Y."/>
            <person name="Zhou Y."/>
            <person name="Wang S."/>
            <person name="Zhao G.P."/>
            <person name="Liu X."/>
            <person name="St Leger R.J."/>
            <person name="Wang C."/>
        </authorList>
    </citation>
    <scope>NUCLEOTIDE SEQUENCE [LARGE SCALE GENOMIC DNA]</scope>
    <source>
        <strain evidence="2 3">CM01</strain>
    </source>
</reference>
<dbReference type="PANTHER" id="PTHR47657:SF14">
    <property type="entry name" value="ZN(2)-C6 FUNGAL-TYPE DOMAIN-CONTAINING PROTEIN"/>
    <property type="match status" value="1"/>
</dbReference>
<protein>
    <submittedName>
        <fullName evidence="2">C6 transcription factor, putative</fullName>
    </submittedName>
</protein>
<name>G3JJW8_CORMM</name>
<dbReference type="RefSeq" id="XP_006670670.1">
    <property type="nucleotide sequence ID" value="XM_006670607.1"/>
</dbReference>
<dbReference type="KEGG" id="cmt:CCM_05463"/>
<proteinExistence type="predicted"/>
<dbReference type="AlphaFoldDB" id="G3JJW8"/>
<dbReference type="HOGENOM" id="CLU_031993_0_0_1"/>
<dbReference type="GO" id="GO:0000981">
    <property type="term" value="F:DNA-binding transcription factor activity, RNA polymerase II-specific"/>
    <property type="evidence" value="ECO:0007669"/>
    <property type="project" value="TreeGrafter"/>
</dbReference>
<dbReference type="GeneID" id="18167481"/>
<dbReference type="InterPro" id="IPR052400">
    <property type="entry name" value="Zn2-C6_fungal_TF"/>
</dbReference>
<sequence length="591" mass="65089">MNLRQSTAQWRQTKSTKSIHALRQWFDGLRHVPEFRQGARRLLPPAQGPSQVQEWLRKVQEAEEKGTQYPPFRGAHPMCLTDTCIASVMKNSRDGVHCDYGTAADGVDEAGSSSVSERHSRQATGVPDSAMRDSVSTDPHSAHTPTSSHPHARSADAAFPAVGTRPMLNARELALFSHYITHTSHVIPYGREDMFPLQVGMPNLALTDAAVMDAILALAASCECHDTLHSGGDATSPATLDEVGDLLRLADRHHQTSLGRLQHDVQARRFQSVLPNAALMVLYALSSHHARVLLARRARRLGVALARDVLPFPSQWITSIRAAHGAFVGLLRPGFASPRARVREEEEEEEEEQEAEERLAAAPLGAAGDGTCRFQDGPAEETRRLLLPIITSTYGAALERLRARSDAGNLAASTAKSDACGSALAILQELFYAVLGGHDHYPRPPPRPPPDLCALDNAPPWLVRYLARVTSATPSKLWRRRIMAFLNQVPFEFLQLVQRALDCMPVDDDGLPRPRPPLEAAHKPAMDIFAHWLVLVMLLDGVWWIGDVGHWELRRIVRFVAAQGFVVALVEGETWWPETMYAIKSTLGTAA</sequence>
<dbReference type="VEuPathDB" id="FungiDB:CCM_05463"/>
<dbReference type="EMBL" id="JH126402">
    <property type="protein sequence ID" value="EGX91305.1"/>
    <property type="molecule type" value="Genomic_DNA"/>
</dbReference>
<dbReference type="eggNOG" id="ENOG502SHVN">
    <property type="taxonomic scope" value="Eukaryota"/>
</dbReference>
<feature type="region of interest" description="Disordered" evidence="1">
    <location>
        <begin position="107"/>
        <end position="154"/>
    </location>
</feature>
<dbReference type="Proteomes" id="UP000001610">
    <property type="component" value="Unassembled WGS sequence"/>
</dbReference>
<dbReference type="InParanoid" id="G3JJW8"/>
<evidence type="ECO:0000313" key="2">
    <source>
        <dbReference type="EMBL" id="EGX91305.1"/>
    </source>
</evidence>
<dbReference type="OMA" id="PWVARYM"/>
<evidence type="ECO:0000256" key="1">
    <source>
        <dbReference type="SAM" id="MobiDB-lite"/>
    </source>
</evidence>
<feature type="compositionally biased region" description="Low complexity" evidence="1">
    <location>
        <begin position="136"/>
        <end position="149"/>
    </location>
</feature>
<dbReference type="OrthoDB" id="5295362at2759"/>
<gene>
    <name evidence="2" type="ORF">CCM_05463</name>
</gene>
<organism evidence="2 3">
    <name type="scientific">Cordyceps militaris (strain CM01)</name>
    <name type="common">Caterpillar fungus</name>
    <dbReference type="NCBI Taxonomy" id="983644"/>
    <lineage>
        <taxon>Eukaryota</taxon>
        <taxon>Fungi</taxon>
        <taxon>Dikarya</taxon>
        <taxon>Ascomycota</taxon>
        <taxon>Pezizomycotina</taxon>
        <taxon>Sordariomycetes</taxon>
        <taxon>Hypocreomycetidae</taxon>
        <taxon>Hypocreales</taxon>
        <taxon>Cordycipitaceae</taxon>
        <taxon>Cordyceps</taxon>
    </lineage>
</organism>